<comment type="subunit">
    <text evidence="3">Component of the pre-66S ribosomal particle.</text>
</comment>
<evidence type="ECO:0000313" key="6">
    <source>
        <dbReference type="EMBL" id="KAF9792392.1"/>
    </source>
</evidence>
<dbReference type="GO" id="GO:0042273">
    <property type="term" value="P:ribosomal large subunit biogenesis"/>
    <property type="evidence" value="ECO:0007669"/>
    <property type="project" value="InterPro"/>
</dbReference>
<dbReference type="GO" id="GO:0005730">
    <property type="term" value="C:nucleolus"/>
    <property type="evidence" value="ECO:0007669"/>
    <property type="project" value="InterPro"/>
</dbReference>
<feature type="region of interest" description="Disordered" evidence="5">
    <location>
        <begin position="348"/>
        <end position="402"/>
    </location>
</feature>
<dbReference type="AlphaFoldDB" id="A0A9P6LC55"/>
<keyword evidence="7" id="KW-1185">Reference proteome</keyword>
<dbReference type="InterPro" id="IPR037379">
    <property type="entry name" value="WDR74/Nsa1"/>
</dbReference>
<dbReference type="InterPro" id="IPR036322">
    <property type="entry name" value="WD40_repeat_dom_sf"/>
</dbReference>
<dbReference type="Gene3D" id="2.130.10.10">
    <property type="entry name" value="YVTN repeat-like/Quinoprotein amine dehydrogenase"/>
    <property type="match status" value="1"/>
</dbReference>
<comment type="similarity">
    <text evidence="2">Belongs to the NSA1 family.</text>
</comment>
<evidence type="ECO:0000256" key="3">
    <source>
        <dbReference type="ARBA" id="ARBA00011187"/>
    </source>
</evidence>
<comment type="caution">
    <text evidence="6">The sequence shown here is derived from an EMBL/GenBank/DDBJ whole genome shotgun (WGS) entry which is preliminary data.</text>
</comment>
<protein>
    <recommendedName>
        <fullName evidence="4">Ribosome biogenesis protein NSA1</fullName>
    </recommendedName>
</protein>
<dbReference type="Proteomes" id="UP000736335">
    <property type="component" value="Unassembled WGS sequence"/>
</dbReference>
<dbReference type="PANTHER" id="PTHR16038">
    <property type="entry name" value="NOP SEVEN ASSOCIATED PROTEIN 1"/>
    <property type="match status" value="1"/>
</dbReference>
<evidence type="ECO:0000256" key="4">
    <source>
        <dbReference type="ARBA" id="ARBA00014234"/>
    </source>
</evidence>
<dbReference type="GO" id="GO:0030687">
    <property type="term" value="C:preribosome, large subunit precursor"/>
    <property type="evidence" value="ECO:0007669"/>
    <property type="project" value="TreeGrafter"/>
</dbReference>
<sequence length="402" mass="44537">MPRFITGDTLGNIKAYISTTEDGSIKVQCSELLVETDKRRSVQMLAIAKSTKVASALADGTVLVHSLNDGDKLELTQRHMWKENRLKPGQSFIGLAVSEGGIYSCTSNGALRLTKEEELQHKLSVLPMRLCCWKLSSDNRSFAYGGEEVEVSLWDTERAFSQSIKHTPGPSQKRKRSNDLLPAETWRAKNVPNDSLSLREPVHVTSLSYLSSSTQGPSAAHLIAGTNDGHIRRYDTRAARRPVADWRSIAKAGAIKVIEDGHAEHEVFFSDQASNLVALDLRTGRVLYGYRDISGTITSLACAPHHVGSTSLDRFFRLHETTPTSDRKGQTVEKVYTKSIPTVVVWDPSHEDDKSCLPEDEEGEGDRVWEDMENAGYSEGEDDETSDGEVSTNSMHKKSRTE</sequence>
<evidence type="ECO:0000256" key="1">
    <source>
        <dbReference type="ARBA" id="ARBA00002889"/>
    </source>
</evidence>
<gene>
    <name evidence="6" type="ORF">BJ322DRAFT_41998</name>
</gene>
<dbReference type="SUPFAM" id="SSF50978">
    <property type="entry name" value="WD40 repeat-like"/>
    <property type="match status" value="1"/>
</dbReference>
<reference evidence="6" key="2">
    <citation type="submission" date="2020-11" db="EMBL/GenBank/DDBJ databases">
        <authorList>
            <consortium name="DOE Joint Genome Institute"/>
            <person name="Kuo A."/>
            <person name="Miyauchi S."/>
            <person name="Kiss E."/>
            <person name="Drula E."/>
            <person name="Kohler A."/>
            <person name="Sanchez-Garcia M."/>
            <person name="Andreopoulos B."/>
            <person name="Barry K.W."/>
            <person name="Bonito G."/>
            <person name="Buee M."/>
            <person name="Carver A."/>
            <person name="Chen C."/>
            <person name="Cichocki N."/>
            <person name="Clum A."/>
            <person name="Culley D."/>
            <person name="Crous P.W."/>
            <person name="Fauchery L."/>
            <person name="Girlanda M."/>
            <person name="Hayes R."/>
            <person name="Keri Z."/>
            <person name="Labutti K."/>
            <person name="Lipzen A."/>
            <person name="Lombard V."/>
            <person name="Magnuson J."/>
            <person name="Maillard F."/>
            <person name="Morin E."/>
            <person name="Murat C."/>
            <person name="Nolan M."/>
            <person name="Ohm R."/>
            <person name="Pangilinan J."/>
            <person name="Pereira M."/>
            <person name="Perotto S."/>
            <person name="Peter M."/>
            <person name="Riley R."/>
            <person name="Sitrit Y."/>
            <person name="Stielow B."/>
            <person name="Szollosi G."/>
            <person name="Zifcakova L."/>
            <person name="Stursova M."/>
            <person name="Spatafora J.W."/>
            <person name="Tedersoo L."/>
            <person name="Vaario L.-M."/>
            <person name="Yamada A."/>
            <person name="Yan M."/>
            <person name="Wang P."/>
            <person name="Xu J."/>
            <person name="Bruns T."/>
            <person name="Baldrian P."/>
            <person name="Vilgalys R."/>
            <person name="Henrissat B."/>
            <person name="Grigoriev I.V."/>
            <person name="Hibbett D."/>
            <person name="Nagy L.G."/>
            <person name="Martin F.M."/>
        </authorList>
    </citation>
    <scope>NUCLEOTIDE SEQUENCE</scope>
    <source>
        <strain evidence="6">UH-Tt-Lm1</strain>
    </source>
</reference>
<dbReference type="OrthoDB" id="18388at2759"/>
<dbReference type="InterPro" id="IPR015943">
    <property type="entry name" value="WD40/YVTN_repeat-like_dom_sf"/>
</dbReference>
<dbReference type="EMBL" id="WIUZ02000001">
    <property type="protein sequence ID" value="KAF9792392.1"/>
    <property type="molecule type" value="Genomic_DNA"/>
</dbReference>
<comment type="function">
    <text evidence="1">Involved in the biogenesis of the 60S ribosomal subunit.</text>
</comment>
<evidence type="ECO:0000256" key="5">
    <source>
        <dbReference type="SAM" id="MobiDB-lite"/>
    </source>
</evidence>
<dbReference type="PANTHER" id="PTHR16038:SF4">
    <property type="entry name" value="WD REPEAT-CONTAINING PROTEIN 74"/>
    <property type="match status" value="1"/>
</dbReference>
<reference evidence="6" key="1">
    <citation type="journal article" date="2020" name="Nat. Commun.">
        <title>Large-scale genome sequencing of mycorrhizal fungi provides insights into the early evolution of symbiotic traits.</title>
        <authorList>
            <person name="Miyauchi S."/>
            <person name="Kiss E."/>
            <person name="Kuo A."/>
            <person name="Drula E."/>
            <person name="Kohler A."/>
            <person name="Sanchez-Garcia M."/>
            <person name="Morin E."/>
            <person name="Andreopoulos B."/>
            <person name="Barry K.W."/>
            <person name="Bonito G."/>
            <person name="Buee M."/>
            <person name="Carver A."/>
            <person name="Chen C."/>
            <person name="Cichocki N."/>
            <person name="Clum A."/>
            <person name="Culley D."/>
            <person name="Crous P.W."/>
            <person name="Fauchery L."/>
            <person name="Girlanda M."/>
            <person name="Hayes R.D."/>
            <person name="Keri Z."/>
            <person name="LaButti K."/>
            <person name="Lipzen A."/>
            <person name="Lombard V."/>
            <person name="Magnuson J."/>
            <person name="Maillard F."/>
            <person name="Murat C."/>
            <person name="Nolan M."/>
            <person name="Ohm R.A."/>
            <person name="Pangilinan J."/>
            <person name="Pereira M.F."/>
            <person name="Perotto S."/>
            <person name="Peter M."/>
            <person name="Pfister S."/>
            <person name="Riley R."/>
            <person name="Sitrit Y."/>
            <person name="Stielow J.B."/>
            <person name="Szollosi G."/>
            <person name="Zifcakova L."/>
            <person name="Stursova M."/>
            <person name="Spatafora J.W."/>
            <person name="Tedersoo L."/>
            <person name="Vaario L.M."/>
            <person name="Yamada A."/>
            <person name="Yan M."/>
            <person name="Wang P."/>
            <person name="Xu J."/>
            <person name="Bruns T."/>
            <person name="Baldrian P."/>
            <person name="Vilgalys R."/>
            <person name="Dunand C."/>
            <person name="Henrissat B."/>
            <person name="Grigoriev I.V."/>
            <person name="Hibbett D."/>
            <person name="Nagy L.G."/>
            <person name="Martin F.M."/>
        </authorList>
    </citation>
    <scope>NUCLEOTIDE SEQUENCE</scope>
    <source>
        <strain evidence="6">UH-Tt-Lm1</strain>
    </source>
</reference>
<proteinExistence type="inferred from homology"/>
<evidence type="ECO:0000256" key="2">
    <source>
        <dbReference type="ARBA" id="ARBA00007861"/>
    </source>
</evidence>
<feature type="compositionally biased region" description="Basic and acidic residues" evidence="5">
    <location>
        <begin position="348"/>
        <end position="357"/>
    </location>
</feature>
<organism evidence="6 7">
    <name type="scientific">Thelephora terrestris</name>
    <dbReference type="NCBI Taxonomy" id="56493"/>
    <lineage>
        <taxon>Eukaryota</taxon>
        <taxon>Fungi</taxon>
        <taxon>Dikarya</taxon>
        <taxon>Basidiomycota</taxon>
        <taxon>Agaricomycotina</taxon>
        <taxon>Agaricomycetes</taxon>
        <taxon>Thelephorales</taxon>
        <taxon>Thelephoraceae</taxon>
        <taxon>Thelephora</taxon>
    </lineage>
</organism>
<evidence type="ECO:0000313" key="7">
    <source>
        <dbReference type="Proteomes" id="UP000736335"/>
    </source>
</evidence>
<name>A0A9P6LC55_9AGAM</name>
<accession>A0A9P6LC55</accession>